<comment type="cofactor">
    <cofactor evidence="1">
        <name>Mn(2+)</name>
        <dbReference type="ChEBI" id="CHEBI:29035"/>
    </cofactor>
</comment>
<reference evidence="7 8" key="1">
    <citation type="journal article" date="2018" name="Sci. Rep.">
        <title>Genomic signatures of local adaptation to the degree of environmental predictability in rotifers.</title>
        <authorList>
            <person name="Franch-Gras L."/>
            <person name="Hahn C."/>
            <person name="Garcia-Roger E.M."/>
            <person name="Carmona M.J."/>
            <person name="Serra M."/>
            <person name="Gomez A."/>
        </authorList>
    </citation>
    <scope>NUCLEOTIDE SEQUENCE [LARGE SCALE GENOMIC DNA]</scope>
    <source>
        <strain evidence="7">HYR1</strain>
    </source>
</reference>
<dbReference type="GO" id="GO:0046872">
    <property type="term" value="F:metal ion binding"/>
    <property type="evidence" value="ECO:0007669"/>
    <property type="project" value="UniProtKB-KW"/>
</dbReference>
<dbReference type="Proteomes" id="UP000276133">
    <property type="component" value="Unassembled WGS sequence"/>
</dbReference>
<evidence type="ECO:0000259" key="6">
    <source>
        <dbReference type="SMART" id="SM01131"/>
    </source>
</evidence>
<dbReference type="STRING" id="10195.A0A3M7PGN6"/>
<comment type="caution">
    <text evidence="7">The sequence shown here is derived from an EMBL/GenBank/DDBJ whole genome shotgun (WGS) entry which is preliminary data.</text>
</comment>
<dbReference type="AlphaFoldDB" id="A0A3M7PGN6"/>
<dbReference type="SMART" id="SM01131">
    <property type="entry name" value="DHHA2"/>
    <property type="match status" value="1"/>
</dbReference>
<dbReference type="Gene3D" id="3.10.310.20">
    <property type="entry name" value="DHHA2 domain"/>
    <property type="match status" value="1"/>
</dbReference>
<dbReference type="InterPro" id="IPR004097">
    <property type="entry name" value="DHHA2"/>
</dbReference>
<evidence type="ECO:0000256" key="5">
    <source>
        <dbReference type="ARBA" id="ARBA00023211"/>
    </source>
</evidence>
<keyword evidence="5" id="KW-0464">Manganese</keyword>
<keyword evidence="3" id="KW-0479">Metal-binding</keyword>
<evidence type="ECO:0000256" key="4">
    <source>
        <dbReference type="ARBA" id="ARBA00022801"/>
    </source>
</evidence>
<dbReference type="GO" id="GO:0005737">
    <property type="term" value="C:cytoplasm"/>
    <property type="evidence" value="ECO:0007669"/>
    <property type="project" value="InterPro"/>
</dbReference>
<evidence type="ECO:0000313" key="7">
    <source>
        <dbReference type="EMBL" id="RMZ98222.1"/>
    </source>
</evidence>
<accession>A0A3M7PGN6</accession>
<dbReference type="Pfam" id="PF01368">
    <property type="entry name" value="DHH"/>
    <property type="match status" value="1"/>
</dbReference>
<keyword evidence="8" id="KW-1185">Reference proteome</keyword>
<sequence>MKVNTFLSKTKIVFDSLVQKRVVIGNQSADLDSIVSSISMAFYLTSKVHNSVPYVPIINSTKSLIKTKKECMFLFDYLSIDIERDLVFINEWKKDIDDVILVDHNELDSKEKELEIEDKVSAIIDHHLDKKLFMNAEPRIVDTAVGSCSTLIANLFFQSNIQLDASFAAMMMFPILSDTNNLTCRASEQDKQIAQHLNTIAKIDPKWLYLQIEKFKFDISDEDLITLLNKDYKQYVTNSSSWGMSSVNFSVHEWIQKSKDDLIKVKKFMQEKNLFFYAILSCYKNLSEFKRDLILVGDKTLILNFEENMRDNVSSVEKNEYCGLNYILYDVDQVSFTRKYFQPELEKIIKMYI</sequence>
<dbReference type="InterPro" id="IPR038222">
    <property type="entry name" value="DHHA2_dom_sf"/>
</dbReference>
<evidence type="ECO:0000313" key="8">
    <source>
        <dbReference type="Proteomes" id="UP000276133"/>
    </source>
</evidence>
<gene>
    <name evidence="7" type="ORF">BpHYR1_008216</name>
</gene>
<dbReference type="PANTHER" id="PTHR12112:SF39">
    <property type="entry name" value="EG:152A3.5 PROTEIN (FBGN0003116_PN PROTEIN)"/>
    <property type="match status" value="1"/>
</dbReference>
<protein>
    <submittedName>
        <fullName evidence="7">Exopolyphosphatase</fullName>
    </submittedName>
</protein>
<dbReference type="Pfam" id="PF02833">
    <property type="entry name" value="DHHA2"/>
    <property type="match status" value="1"/>
</dbReference>
<dbReference type="OrthoDB" id="19923at2759"/>
<evidence type="ECO:0000256" key="3">
    <source>
        <dbReference type="ARBA" id="ARBA00022723"/>
    </source>
</evidence>
<keyword evidence="4" id="KW-0378">Hydrolase</keyword>
<dbReference type="Gene3D" id="3.90.1640.10">
    <property type="entry name" value="inorganic pyrophosphatase (n-terminal core)"/>
    <property type="match status" value="1"/>
</dbReference>
<name>A0A3M7PGN6_BRAPC</name>
<dbReference type="EMBL" id="REGN01010902">
    <property type="protein sequence ID" value="RMZ98222.1"/>
    <property type="molecule type" value="Genomic_DNA"/>
</dbReference>
<dbReference type="InterPro" id="IPR038763">
    <property type="entry name" value="DHH_sf"/>
</dbReference>
<dbReference type="PANTHER" id="PTHR12112">
    <property type="entry name" value="BNIP - RELATED"/>
    <property type="match status" value="1"/>
</dbReference>
<evidence type="ECO:0000256" key="2">
    <source>
        <dbReference type="ARBA" id="ARBA00010331"/>
    </source>
</evidence>
<dbReference type="InterPro" id="IPR001667">
    <property type="entry name" value="DDH_dom"/>
</dbReference>
<dbReference type="SUPFAM" id="SSF64182">
    <property type="entry name" value="DHH phosphoesterases"/>
    <property type="match status" value="1"/>
</dbReference>
<feature type="domain" description="DHHA2" evidence="6">
    <location>
        <begin position="209"/>
        <end position="349"/>
    </location>
</feature>
<comment type="similarity">
    <text evidence="2">Belongs to the PPase class C family. Prune subfamily.</text>
</comment>
<evidence type="ECO:0000256" key="1">
    <source>
        <dbReference type="ARBA" id="ARBA00001936"/>
    </source>
</evidence>
<proteinExistence type="inferred from homology"/>
<organism evidence="7 8">
    <name type="scientific">Brachionus plicatilis</name>
    <name type="common">Marine rotifer</name>
    <name type="synonym">Brachionus muelleri</name>
    <dbReference type="NCBI Taxonomy" id="10195"/>
    <lineage>
        <taxon>Eukaryota</taxon>
        <taxon>Metazoa</taxon>
        <taxon>Spiralia</taxon>
        <taxon>Gnathifera</taxon>
        <taxon>Rotifera</taxon>
        <taxon>Eurotatoria</taxon>
        <taxon>Monogononta</taxon>
        <taxon>Pseudotrocha</taxon>
        <taxon>Ploima</taxon>
        <taxon>Brachionidae</taxon>
        <taxon>Brachionus</taxon>
    </lineage>
</organism>
<dbReference type="GO" id="GO:0004309">
    <property type="term" value="F:exopolyphosphatase activity"/>
    <property type="evidence" value="ECO:0007669"/>
    <property type="project" value="TreeGrafter"/>
</dbReference>